<dbReference type="GO" id="GO:0006508">
    <property type="term" value="P:proteolysis"/>
    <property type="evidence" value="ECO:0007669"/>
    <property type="project" value="InterPro"/>
</dbReference>
<accession>A0A1G7DNR7</accession>
<organism evidence="1 2">
    <name type="scientific">Kordiimonas lacus</name>
    <dbReference type="NCBI Taxonomy" id="637679"/>
    <lineage>
        <taxon>Bacteria</taxon>
        <taxon>Pseudomonadati</taxon>
        <taxon>Pseudomonadota</taxon>
        <taxon>Alphaproteobacteria</taxon>
        <taxon>Kordiimonadales</taxon>
        <taxon>Kordiimonadaceae</taxon>
        <taxon>Kordiimonas</taxon>
    </lineage>
</organism>
<dbReference type="GO" id="GO:0070573">
    <property type="term" value="F:metallodipeptidase activity"/>
    <property type="evidence" value="ECO:0007669"/>
    <property type="project" value="InterPro"/>
</dbReference>
<dbReference type="STRING" id="637679.GCA_001550055_02130"/>
<dbReference type="Pfam" id="PF01244">
    <property type="entry name" value="Peptidase_M19"/>
    <property type="match status" value="1"/>
</dbReference>
<dbReference type="RefSeq" id="WP_068304796.1">
    <property type="nucleotide sequence ID" value="NZ_FNAK01000007.1"/>
</dbReference>
<dbReference type="EMBL" id="FNAK01000007">
    <property type="protein sequence ID" value="SDE52760.1"/>
    <property type="molecule type" value="Genomic_DNA"/>
</dbReference>
<dbReference type="PANTHER" id="PTHR10443:SF12">
    <property type="entry name" value="DIPEPTIDASE"/>
    <property type="match status" value="1"/>
</dbReference>
<dbReference type="AlphaFoldDB" id="A0A1G7DNR7"/>
<dbReference type="Proteomes" id="UP000183685">
    <property type="component" value="Unassembled WGS sequence"/>
</dbReference>
<evidence type="ECO:0000313" key="2">
    <source>
        <dbReference type="Proteomes" id="UP000183685"/>
    </source>
</evidence>
<dbReference type="InterPro" id="IPR032466">
    <property type="entry name" value="Metal_Hydrolase"/>
</dbReference>
<evidence type="ECO:0000313" key="1">
    <source>
        <dbReference type="EMBL" id="SDE52760.1"/>
    </source>
</evidence>
<gene>
    <name evidence="1" type="ORF">SAMN04488071_3177</name>
</gene>
<dbReference type="OrthoDB" id="9804920at2"/>
<sequence length="394" mass="42807">MARVLKITVTVALLVLLVGYVGLRLIAAPMADRTMNKQVAHRPYSLNADAAVLHQSLLVMDWHADTLLWERDLLAHNDQGHVDLRRLQAGNVGLQMFTTVTKTPRGQNLNANDASSDNITLLAIGQGWPIRTWGSLLERALYQAEKLDSAIERSRGGMMWVRTQAELQQYLEARATQSSGAPLGALLGTEGAHPLEGDIANIDRMYDAGFRMVGLVHFFDNQLGGSLHGTGKGGLTDFGKQVVERLEEREIIIDLAHSSEQVAWDTLKIATRPVVVSHTGFRGHCNTPRNFPDNLMQAIASKGGLIAVGFWDKAACGDTPDDIAASIAYGIDLVGADHVVLGSDWDGTVKAITAADTGAITQALMKRGVSEDVIRMVMGQNSIQFLSDWLPKVQ</sequence>
<dbReference type="PANTHER" id="PTHR10443">
    <property type="entry name" value="MICROSOMAL DIPEPTIDASE"/>
    <property type="match status" value="1"/>
</dbReference>
<keyword evidence="2" id="KW-1185">Reference proteome</keyword>
<protein>
    <submittedName>
        <fullName evidence="1">Zn-dependent dipeptidase, dipeptidase homolog</fullName>
    </submittedName>
</protein>
<dbReference type="InterPro" id="IPR008257">
    <property type="entry name" value="Pept_M19"/>
</dbReference>
<dbReference type="Gene3D" id="3.20.20.140">
    <property type="entry name" value="Metal-dependent hydrolases"/>
    <property type="match status" value="1"/>
</dbReference>
<name>A0A1G7DNR7_9PROT</name>
<proteinExistence type="predicted"/>
<reference evidence="1 2" key="1">
    <citation type="submission" date="2016-10" db="EMBL/GenBank/DDBJ databases">
        <authorList>
            <person name="de Groot N.N."/>
        </authorList>
    </citation>
    <scope>NUCLEOTIDE SEQUENCE [LARGE SCALE GENOMIC DNA]</scope>
    <source>
        <strain evidence="1 2">CGMCC 1.9109</strain>
    </source>
</reference>
<dbReference type="SUPFAM" id="SSF51556">
    <property type="entry name" value="Metallo-dependent hydrolases"/>
    <property type="match status" value="1"/>
</dbReference>
<dbReference type="PROSITE" id="PS51365">
    <property type="entry name" value="RENAL_DIPEPTIDASE_2"/>
    <property type="match status" value="1"/>
</dbReference>